<feature type="domain" description="Dihydroorotase catalytic" evidence="7">
    <location>
        <begin position="59"/>
        <end position="245"/>
    </location>
</feature>
<comment type="similarity">
    <text evidence="2 6">Belongs to the metallo-dependent hydrolases superfamily. DHOase family. Class I DHOase subfamily.</text>
</comment>
<dbReference type="GO" id="GO:0008270">
    <property type="term" value="F:zinc ion binding"/>
    <property type="evidence" value="ECO:0007669"/>
    <property type="project" value="UniProtKB-UniRule"/>
</dbReference>
<evidence type="ECO:0000313" key="8">
    <source>
        <dbReference type="EMBL" id="OGF09225.1"/>
    </source>
</evidence>
<comment type="caution">
    <text evidence="8">The sequence shown here is derived from an EMBL/GenBank/DDBJ whole genome shotgun (WGS) entry which is preliminary data.</text>
</comment>
<dbReference type="InterPro" id="IPR004722">
    <property type="entry name" value="DHOase"/>
</dbReference>
<dbReference type="SUPFAM" id="SSF51338">
    <property type="entry name" value="Composite domain of metallo-dependent hydrolases"/>
    <property type="match status" value="1"/>
</dbReference>
<feature type="binding site" evidence="6">
    <location>
        <position position="70"/>
    </location>
    <ligand>
        <name>Zn(2+)</name>
        <dbReference type="ChEBI" id="CHEBI:29105"/>
        <label>1</label>
    </ligand>
</feature>
<reference evidence="8 9" key="1">
    <citation type="journal article" date="2016" name="Nat. Commun.">
        <title>Thousands of microbial genomes shed light on interconnected biogeochemical processes in an aquifer system.</title>
        <authorList>
            <person name="Anantharaman K."/>
            <person name="Brown C.T."/>
            <person name="Hug L.A."/>
            <person name="Sharon I."/>
            <person name="Castelle C.J."/>
            <person name="Probst A.J."/>
            <person name="Thomas B.C."/>
            <person name="Singh A."/>
            <person name="Wilkins M.J."/>
            <person name="Karaoz U."/>
            <person name="Brodie E.L."/>
            <person name="Williams K.H."/>
            <person name="Hubbard S.S."/>
            <person name="Banfield J.F."/>
        </authorList>
    </citation>
    <scope>NUCLEOTIDE SEQUENCE [LARGE SCALE GENOMIC DNA]</scope>
</reference>
<dbReference type="Gene3D" id="2.30.40.10">
    <property type="entry name" value="Urease, subunit C, domain 1"/>
    <property type="match status" value="1"/>
</dbReference>
<keyword evidence="4 6" id="KW-0378">Hydrolase</keyword>
<name>A0A1F5R425_9BACT</name>
<dbReference type="Gene3D" id="3.20.20.140">
    <property type="entry name" value="Metal-dependent hydrolases"/>
    <property type="match status" value="1"/>
</dbReference>
<comment type="catalytic activity">
    <reaction evidence="6">
        <text>(S)-dihydroorotate + H2O = N-carbamoyl-L-aspartate + H(+)</text>
        <dbReference type="Rhea" id="RHEA:24296"/>
        <dbReference type="ChEBI" id="CHEBI:15377"/>
        <dbReference type="ChEBI" id="CHEBI:15378"/>
        <dbReference type="ChEBI" id="CHEBI:30864"/>
        <dbReference type="ChEBI" id="CHEBI:32814"/>
        <dbReference type="EC" id="3.5.2.3"/>
    </reaction>
</comment>
<evidence type="ECO:0000256" key="2">
    <source>
        <dbReference type="ARBA" id="ARBA00010286"/>
    </source>
</evidence>
<dbReference type="InterPro" id="IPR050138">
    <property type="entry name" value="DHOase/Allantoinase_Hydrolase"/>
</dbReference>
<feature type="binding site" evidence="6">
    <location>
        <position position="187"/>
    </location>
    <ligand>
        <name>Zn(2+)</name>
        <dbReference type="ChEBI" id="CHEBI:29105"/>
        <label>2</label>
    </ligand>
</feature>
<dbReference type="GO" id="GO:0004038">
    <property type="term" value="F:allantoinase activity"/>
    <property type="evidence" value="ECO:0007669"/>
    <property type="project" value="TreeGrafter"/>
</dbReference>
<dbReference type="EMBL" id="MFFM01000044">
    <property type="protein sequence ID" value="OGF09225.1"/>
    <property type="molecule type" value="Genomic_DNA"/>
</dbReference>
<feature type="binding site" evidence="6">
    <location>
        <position position="317"/>
    </location>
    <ligand>
        <name>substrate</name>
    </ligand>
</feature>
<dbReference type="GO" id="GO:0044205">
    <property type="term" value="P:'de novo' UMP biosynthetic process"/>
    <property type="evidence" value="ECO:0007669"/>
    <property type="project" value="UniProtKB-UniRule"/>
</dbReference>
<feature type="binding site" evidence="6">
    <location>
        <position position="160"/>
    </location>
    <ligand>
        <name>Zn(2+)</name>
        <dbReference type="ChEBI" id="CHEBI:29105"/>
        <label>1</label>
    </ligand>
</feature>
<dbReference type="InterPro" id="IPR024403">
    <property type="entry name" value="DHOase_cat"/>
</dbReference>
<keyword evidence="3 6" id="KW-0479">Metal-binding</keyword>
<organism evidence="8 9">
    <name type="scientific">Candidatus Edwardsbacteria bacterium GWF2_54_11</name>
    <dbReference type="NCBI Taxonomy" id="1817851"/>
    <lineage>
        <taxon>Bacteria</taxon>
        <taxon>Candidatus Edwardsiibacteriota</taxon>
    </lineage>
</organism>
<feature type="binding site" evidence="6">
    <location>
        <position position="240"/>
    </location>
    <ligand>
        <name>Zn(2+)</name>
        <dbReference type="ChEBI" id="CHEBI:29105"/>
        <label>2</label>
    </ligand>
</feature>
<dbReference type="PROSITE" id="PS00483">
    <property type="entry name" value="DIHYDROOROTASE_2"/>
    <property type="match status" value="1"/>
</dbReference>
<accession>A0A1F5R425</accession>
<evidence type="ECO:0000256" key="1">
    <source>
        <dbReference type="ARBA" id="ARBA00002368"/>
    </source>
</evidence>
<dbReference type="InterPro" id="IPR011059">
    <property type="entry name" value="Metal-dep_hydrolase_composite"/>
</dbReference>
<dbReference type="CDD" id="cd01317">
    <property type="entry name" value="DHOase_IIa"/>
    <property type="match status" value="1"/>
</dbReference>
<gene>
    <name evidence="6" type="primary">pyrC</name>
    <name evidence="8" type="ORF">A2024_05135</name>
</gene>
<feature type="binding site" evidence="6">
    <location>
        <position position="313"/>
    </location>
    <ligand>
        <name>Zn(2+)</name>
        <dbReference type="ChEBI" id="CHEBI:29105"/>
        <label>1</label>
    </ligand>
</feature>
<dbReference type="Pfam" id="PF12890">
    <property type="entry name" value="DHOase"/>
    <property type="match status" value="1"/>
</dbReference>
<dbReference type="InterPro" id="IPR002195">
    <property type="entry name" value="Dihydroorotase_CS"/>
</dbReference>
<feature type="binding site" evidence="6">
    <location>
        <position position="72"/>
    </location>
    <ligand>
        <name>Zn(2+)</name>
        <dbReference type="ChEBI" id="CHEBI:29105"/>
        <label>1</label>
    </ligand>
</feature>
<dbReference type="GO" id="GO:0004151">
    <property type="term" value="F:dihydroorotase activity"/>
    <property type="evidence" value="ECO:0007669"/>
    <property type="project" value="UniProtKB-UniRule"/>
</dbReference>
<dbReference type="AlphaFoldDB" id="A0A1F5R425"/>
<evidence type="ECO:0000256" key="3">
    <source>
        <dbReference type="ARBA" id="ARBA00022723"/>
    </source>
</evidence>
<dbReference type="EC" id="3.5.2.3" evidence="6"/>
<keyword evidence="6" id="KW-0862">Zinc</keyword>
<dbReference type="PANTHER" id="PTHR43668:SF2">
    <property type="entry name" value="ALLANTOINASE"/>
    <property type="match status" value="1"/>
</dbReference>
<dbReference type="GO" id="GO:0005737">
    <property type="term" value="C:cytoplasm"/>
    <property type="evidence" value="ECO:0007669"/>
    <property type="project" value="TreeGrafter"/>
</dbReference>
<dbReference type="UniPathway" id="UPA00070">
    <property type="reaction ID" value="UER00117"/>
</dbReference>
<protein>
    <recommendedName>
        <fullName evidence="6">Dihydroorotase</fullName>
        <shortName evidence="6">DHOase</shortName>
        <ecNumber evidence="6">3.5.2.3</ecNumber>
    </recommendedName>
</protein>
<keyword evidence="5 6" id="KW-0665">Pyrimidine biosynthesis</keyword>
<dbReference type="GO" id="GO:0006145">
    <property type="term" value="P:purine nucleobase catabolic process"/>
    <property type="evidence" value="ECO:0007669"/>
    <property type="project" value="TreeGrafter"/>
</dbReference>
<evidence type="ECO:0000313" key="9">
    <source>
        <dbReference type="Proteomes" id="UP000177230"/>
    </source>
</evidence>
<dbReference type="InterPro" id="IPR032466">
    <property type="entry name" value="Metal_Hydrolase"/>
</dbReference>
<evidence type="ECO:0000256" key="6">
    <source>
        <dbReference type="HAMAP-Rule" id="MF_00220"/>
    </source>
</evidence>
<evidence type="ECO:0000256" key="4">
    <source>
        <dbReference type="ARBA" id="ARBA00022801"/>
    </source>
</evidence>
<comment type="function">
    <text evidence="1 6">Catalyzes the reversible cyclization of carbamoyl aspartate to dihydroorotate.</text>
</comment>
<comment type="cofactor">
    <cofactor evidence="6">
        <name>Zn(2+)</name>
        <dbReference type="ChEBI" id="CHEBI:29105"/>
    </cofactor>
    <text evidence="6">Binds 2 Zn(2+) ions per subunit.</text>
</comment>
<feature type="binding site" evidence="6">
    <location>
        <position position="286"/>
    </location>
    <ligand>
        <name>substrate</name>
    </ligand>
</feature>
<dbReference type="Proteomes" id="UP000177230">
    <property type="component" value="Unassembled WGS sequence"/>
</dbReference>
<feature type="binding site" evidence="6">
    <location>
        <position position="160"/>
    </location>
    <ligand>
        <name>Zn(2+)</name>
        <dbReference type="ChEBI" id="CHEBI:29105"/>
        <label>2</label>
    </ligand>
</feature>
<dbReference type="HAMAP" id="MF_00220_B">
    <property type="entry name" value="PyrC_classI_B"/>
    <property type="match status" value="1"/>
</dbReference>
<dbReference type="PANTHER" id="PTHR43668">
    <property type="entry name" value="ALLANTOINASE"/>
    <property type="match status" value="1"/>
</dbReference>
<dbReference type="NCBIfam" id="TIGR00857">
    <property type="entry name" value="pyrC_multi"/>
    <property type="match status" value="1"/>
</dbReference>
<dbReference type="SUPFAM" id="SSF51556">
    <property type="entry name" value="Metallo-dependent hydrolases"/>
    <property type="match status" value="1"/>
</dbReference>
<comment type="pathway">
    <text evidence="6">Pyrimidine metabolism; UMP biosynthesis via de novo pathway; (S)-dihydroorotate from bicarbonate: step 3/3.</text>
</comment>
<sequence>MSNSRIHNSELRIIIKGGRVIDPQNHRDEVLDILIEDGRIAGLEAKIDNPKAEVIDINGQYVFPGLVDMHVHLREPGREDEETITSGSRAAAAGGFTAIACMPNTQPVIDSQGLVQFIKSRQIPECRIYPVGAITKGSLGEELAEIGDMYQSGIVGISDDGKPVTNSNLMRRALDYCRMFDIPVISHCEDKFLSADGAMNEGALATKLGLRGIPNAAEAAMAARDVMLADLTGGRVHIAHVSCAETVDIIRRAKRAGIKVTAETCPQYFMLSQEAVIGYDSMMRVNPPLRSKADLMTIIDALKDGTIDCIATDHAPHSSEEKEVEFDQAPCGMLGLETSLGLCWTHLVEKNILTVSQLVEKMAVNPARILKIQNSIEPKAPANLTIFDPKAEWEVDPSKFRSKSRNTPFKGWKIKGKAVMTIVDGQLIKI</sequence>
<dbReference type="PROSITE" id="PS00482">
    <property type="entry name" value="DIHYDROOROTASE_1"/>
    <property type="match status" value="1"/>
</dbReference>
<proteinExistence type="inferred from homology"/>
<evidence type="ECO:0000256" key="5">
    <source>
        <dbReference type="ARBA" id="ARBA00022975"/>
    </source>
</evidence>
<evidence type="ECO:0000259" key="7">
    <source>
        <dbReference type="Pfam" id="PF12890"/>
    </source>
</evidence>
<feature type="binding site" evidence="6">
    <location>
        <begin position="72"/>
        <end position="74"/>
    </location>
    <ligand>
        <name>substrate</name>
    </ligand>
</feature>
<comment type="caution">
    <text evidence="6">Lacks conserved residue(s) required for the propagation of feature annotation.</text>
</comment>
<feature type="active site" evidence="6">
    <location>
        <position position="313"/>
    </location>
</feature>
<feature type="binding site" evidence="6">
    <location>
        <position position="104"/>
    </location>
    <ligand>
        <name>substrate</name>
    </ligand>
</feature>